<evidence type="ECO:0000259" key="5">
    <source>
        <dbReference type="Pfam" id="PF03781"/>
    </source>
</evidence>
<dbReference type="KEGG" id="bfo:118432644"/>
<dbReference type="Proteomes" id="UP000001554">
    <property type="component" value="Chromosome 15"/>
</dbReference>
<dbReference type="InterPro" id="IPR029063">
    <property type="entry name" value="SAM-dependent_MTases_sf"/>
</dbReference>
<dbReference type="PANTHER" id="PTHR23150:SF26">
    <property type="entry name" value="GENERIC METHYLTRANSFERASE"/>
    <property type="match status" value="1"/>
</dbReference>
<evidence type="ECO:0000256" key="3">
    <source>
        <dbReference type="ARBA" id="ARBA00023004"/>
    </source>
</evidence>
<proteinExistence type="inferred from homology"/>
<dbReference type="Pfam" id="PF12867">
    <property type="entry name" value="DinB_2"/>
    <property type="match status" value="1"/>
</dbReference>
<organism evidence="7 8">
    <name type="scientific">Branchiostoma floridae</name>
    <name type="common">Florida lancelet</name>
    <name type="synonym">Amphioxus</name>
    <dbReference type="NCBI Taxonomy" id="7739"/>
    <lineage>
        <taxon>Eukaryota</taxon>
        <taxon>Metazoa</taxon>
        <taxon>Chordata</taxon>
        <taxon>Cephalochordata</taxon>
        <taxon>Leptocardii</taxon>
        <taxon>Amphioxiformes</taxon>
        <taxon>Branchiostomatidae</taxon>
        <taxon>Branchiostoma</taxon>
    </lineage>
</organism>
<dbReference type="PANTHER" id="PTHR23150">
    <property type="entry name" value="SULFATASE MODIFYING FACTOR 1, 2"/>
    <property type="match status" value="1"/>
</dbReference>
<dbReference type="GO" id="GO:0120147">
    <property type="term" value="F:formylglycine-generating oxidase activity"/>
    <property type="evidence" value="ECO:0000318"/>
    <property type="project" value="GO_Central"/>
</dbReference>
<reference evidence="7" key="1">
    <citation type="journal article" date="2020" name="Nat. Ecol. Evol.">
        <title>Deeply conserved synteny resolves early events in vertebrate evolution.</title>
        <authorList>
            <person name="Simakov O."/>
            <person name="Marletaz F."/>
            <person name="Yue J.X."/>
            <person name="O'Connell B."/>
            <person name="Jenkins J."/>
            <person name="Brandt A."/>
            <person name="Calef R."/>
            <person name="Tung C.H."/>
            <person name="Huang T.K."/>
            <person name="Schmutz J."/>
            <person name="Satoh N."/>
            <person name="Yu J.K."/>
            <person name="Putnam N.H."/>
            <person name="Green R.E."/>
            <person name="Rokhsar D.S."/>
        </authorList>
    </citation>
    <scope>NUCLEOTIDE SEQUENCE [LARGE SCALE GENOMIC DNA]</scope>
    <source>
        <strain evidence="7">S238N-H82</strain>
    </source>
</reference>
<comment type="pathway">
    <text evidence="4">Amino-acid biosynthesis; ergothioneine biosynthesis.</text>
</comment>
<feature type="domain" description="Sulfatase-modifying factor enzyme-like" evidence="5">
    <location>
        <begin position="393"/>
        <end position="547"/>
    </location>
</feature>
<comment type="similarity">
    <text evidence="1">Belongs to the sulfatase-modifying factor family.</text>
</comment>
<dbReference type="GeneID" id="118432644"/>
<dbReference type="InterPro" id="IPR051043">
    <property type="entry name" value="Sulfatase_Mod_Factor_Kinase"/>
</dbReference>
<evidence type="ECO:0000313" key="8">
    <source>
        <dbReference type="RefSeq" id="XP_035700166.1"/>
    </source>
</evidence>
<gene>
    <name evidence="8" type="primary">LOC118432644</name>
</gene>
<dbReference type="InterPro" id="IPR016187">
    <property type="entry name" value="CTDL_fold"/>
</dbReference>
<name>A0A9J7MI94_BRAFL</name>
<keyword evidence="7" id="KW-1185">Reference proteome</keyword>
<dbReference type="AlphaFoldDB" id="A0A9J7MI94"/>
<feature type="domain" description="Sulfatase-modifying factor enzyme-like" evidence="5">
    <location>
        <begin position="240"/>
        <end position="319"/>
    </location>
</feature>
<dbReference type="InterPro" id="IPR042095">
    <property type="entry name" value="SUMF_sf"/>
</dbReference>
<keyword evidence="3" id="KW-0408">Iron</keyword>
<dbReference type="InterPro" id="IPR024775">
    <property type="entry name" value="DinB-like"/>
</dbReference>
<evidence type="ECO:0000256" key="4">
    <source>
        <dbReference type="ARBA" id="ARBA00037882"/>
    </source>
</evidence>
<dbReference type="InterPro" id="IPR027577">
    <property type="entry name" value="OvoA_Nterm"/>
</dbReference>
<sequence length="814" mass="92835">MTCTVYFVINSQGVSNSSRVFYLRQVEEKVVDEMAMTNVLTGKYRTTGTTPLDLSSCSKGDILKYFEASYDLNESLFVGLKDEDAFYKCPDRLRLPLIFYYAHTATVYVNKLMLAGLMTERVNLDFETMFELGVDEMSWDDTENYRMGGRFQWPPLAEAVEFRRLVRNRIRQLIEDTPLQLPITQDNPWWAVMMGVEHEKIHIETSSVLIRQMPITMVTTPPKWKYAPASTGTAIQENPLVQVEGGEVTFGKPEDFPSYGWCMEYGQQTFKVPTFEASKFKVTNREFLQFVKAGGYENSSYWTKEGWNWQCFRQMRHPIFWVCTKGCKSSCGAVLSSYSHCLPEHFSTTYTDPEIRQHLENNNGPQNGDLNGNGCEHDFRLRVIFDVMEMPWDWPVVVNYHEARAFCAWKGPEFRMLTEAEFNMIQGGALGDPSKGVTSDPVFHKDPQANFRLTFGSSSPVDLYRPNDLGFHDVFGNVWEWVEDHFNCLPGYRQHHLYDDYAFPFCDGRHGLMLGGSWASNGTYNSRFSRSFFRRHFYQHAGFRVARTLPGAGKSPVVMVNTDVYILGAGVEEKDLTVPETVGLEVVPMASTNRQFHQETEEALAAMLALQYGDGGQNYSKALADFCVEKANHYGCPLQKIVQLGCGTGGVTYQLAKTYKEVIGLDYCGQFLEAAIALQKTGEFHLSKPGVTDSETEKKSMTDDIITVSIPADVQRDKLTFKQMTWVPNEIPKSDLVLLDFLDRVNNPKAWWLRLWEIVTENGIVMVISQKIGKEELSSDLNNKLDLLEELELQFKDGQGQTKVTMATIWKLRM</sequence>
<reference evidence="8" key="2">
    <citation type="submission" date="2025-08" db="UniProtKB">
        <authorList>
            <consortium name="RefSeq"/>
        </authorList>
    </citation>
    <scope>IDENTIFICATION</scope>
    <source>
        <strain evidence="8">S238N-H82</strain>
        <tissue evidence="8">Testes</tissue>
    </source>
</reference>
<dbReference type="InterPro" id="IPR005532">
    <property type="entry name" value="SUMF_dom"/>
</dbReference>
<dbReference type="SUPFAM" id="SSF53335">
    <property type="entry name" value="S-adenosyl-L-methionine-dependent methyltransferases"/>
    <property type="match status" value="1"/>
</dbReference>
<dbReference type="RefSeq" id="XP_035700166.1">
    <property type="nucleotide sequence ID" value="XM_035844273.1"/>
</dbReference>
<dbReference type="Gene3D" id="3.40.50.150">
    <property type="entry name" value="Vaccinia Virus protein VP39"/>
    <property type="match status" value="1"/>
</dbReference>
<evidence type="ECO:0000256" key="1">
    <source>
        <dbReference type="ARBA" id="ARBA00005310"/>
    </source>
</evidence>
<evidence type="ECO:0000259" key="6">
    <source>
        <dbReference type="Pfam" id="PF12867"/>
    </source>
</evidence>
<feature type="domain" description="DinB-like" evidence="6">
    <location>
        <begin position="66"/>
        <end position="205"/>
    </location>
</feature>
<dbReference type="FunFam" id="3.40.50.150:FF:000660">
    <property type="entry name" value="Hercynine oxygenase"/>
    <property type="match status" value="1"/>
</dbReference>
<dbReference type="NCBIfam" id="TIGR04344">
    <property type="entry name" value="ovoA_Nterm"/>
    <property type="match status" value="1"/>
</dbReference>
<dbReference type="FunFam" id="3.90.1580.10:FF:000008">
    <property type="entry name" value="Predicted protein"/>
    <property type="match status" value="1"/>
</dbReference>
<dbReference type="OMA" id="FWICDKG"/>
<dbReference type="OrthoDB" id="659at2759"/>
<keyword evidence="2" id="KW-0560">Oxidoreductase</keyword>
<evidence type="ECO:0000313" key="7">
    <source>
        <dbReference type="Proteomes" id="UP000001554"/>
    </source>
</evidence>
<protein>
    <submittedName>
        <fullName evidence="8">Ergothioneine biosynthesis protein 1-like isoform X1</fullName>
    </submittedName>
</protein>
<evidence type="ECO:0000256" key="2">
    <source>
        <dbReference type="ARBA" id="ARBA00023002"/>
    </source>
</evidence>
<accession>A0A9J7MI94</accession>
<dbReference type="Gene3D" id="3.90.1580.10">
    <property type="entry name" value="paralog of FGE (formylglycine-generating enzyme)"/>
    <property type="match status" value="1"/>
</dbReference>
<dbReference type="Pfam" id="PF03781">
    <property type="entry name" value="FGE-sulfatase"/>
    <property type="match status" value="2"/>
</dbReference>
<dbReference type="SUPFAM" id="SSF56436">
    <property type="entry name" value="C-type lectin-like"/>
    <property type="match status" value="2"/>
</dbReference>